<name>A0A7I8KJ73_SPIIN</name>
<sequence>MTFYTYFNFKLLETTITKASVI</sequence>
<evidence type="ECO:0000313" key="2">
    <source>
        <dbReference type="Proteomes" id="UP000663760"/>
    </source>
</evidence>
<protein>
    <submittedName>
        <fullName evidence="1">Uncharacterized protein</fullName>
    </submittedName>
</protein>
<accession>A0A7I8KJ73</accession>
<reference evidence="1" key="1">
    <citation type="submission" date="2020-02" db="EMBL/GenBank/DDBJ databases">
        <authorList>
            <person name="Scholz U."/>
            <person name="Mascher M."/>
            <person name="Fiebig A."/>
        </authorList>
    </citation>
    <scope>NUCLEOTIDE SEQUENCE</scope>
</reference>
<proteinExistence type="predicted"/>
<dbReference type="EMBL" id="LR746269">
    <property type="protein sequence ID" value="CAA7397721.1"/>
    <property type="molecule type" value="Genomic_DNA"/>
</dbReference>
<organism evidence="1 2">
    <name type="scientific">Spirodela intermedia</name>
    <name type="common">Intermediate duckweed</name>
    <dbReference type="NCBI Taxonomy" id="51605"/>
    <lineage>
        <taxon>Eukaryota</taxon>
        <taxon>Viridiplantae</taxon>
        <taxon>Streptophyta</taxon>
        <taxon>Embryophyta</taxon>
        <taxon>Tracheophyta</taxon>
        <taxon>Spermatophyta</taxon>
        <taxon>Magnoliopsida</taxon>
        <taxon>Liliopsida</taxon>
        <taxon>Araceae</taxon>
        <taxon>Lemnoideae</taxon>
        <taxon>Spirodela</taxon>
    </lineage>
</organism>
<evidence type="ECO:0000313" key="1">
    <source>
        <dbReference type="EMBL" id="CAA7397721.1"/>
    </source>
</evidence>
<dbReference type="Proteomes" id="UP000663760">
    <property type="component" value="Chromosome 6"/>
</dbReference>
<keyword evidence="2" id="KW-1185">Reference proteome</keyword>
<gene>
    <name evidence="1" type="ORF">SI8410_06008386</name>
</gene>
<dbReference type="AlphaFoldDB" id="A0A7I8KJ73"/>